<gene>
    <name evidence="1" type="ORF">MILVUS5_LOCUS14927</name>
</gene>
<dbReference type="Proteomes" id="UP001177021">
    <property type="component" value="Unassembled WGS sequence"/>
</dbReference>
<protein>
    <submittedName>
        <fullName evidence="1">Uncharacterized protein</fullName>
    </submittedName>
</protein>
<organism evidence="1 2">
    <name type="scientific">Trifolium pratense</name>
    <name type="common">Red clover</name>
    <dbReference type="NCBI Taxonomy" id="57577"/>
    <lineage>
        <taxon>Eukaryota</taxon>
        <taxon>Viridiplantae</taxon>
        <taxon>Streptophyta</taxon>
        <taxon>Embryophyta</taxon>
        <taxon>Tracheophyta</taxon>
        <taxon>Spermatophyta</taxon>
        <taxon>Magnoliopsida</taxon>
        <taxon>eudicotyledons</taxon>
        <taxon>Gunneridae</taxon>
        <taxon>Pentapetalae</taxon>
        <taxon>rosids</taxon>
        <taxon>fabids</taxon>
        <taxon>Fabales</taxon>
        <taxon>Fabaceae</taxon>
        <taxon>Papilionoideae</taxon>
        <taxon>50 kb inversion clade</taxon>
        <taxon>NPAAA clade</taxon>
        <taxon>Hologalegina</taxon>
        <taxon>IRL clade</taxon>
        <taxon>Trifolieae</taxon>
        <taxon>Trifolium</taxon>
    </lineage>
</organism>
<proteinExistence type="predicted"/>
<reference evidence="1" key="1">
    <citation type="submission" date="2023-10" db="EMBL/GenBank/DDBJ databases">
        <authorList>
            <person name="Rodriguez Cubillos JULIANA M."/>
            <person name="De Vega J."/>
        </authorList>
    </citation>
    <scope>NUCLEOTIDE SEQUENCE</scope>
</reference>
<accession>A0ACB0JN42</accession>
<comment type="caution">
    <text evidence="1">The sequence shown here is derived from an EMBL/GenBank/DDBJ whole genome shotgun (WGS) entry which is preliminary data.</text>
</comment>
<evidence type="ECO:0000313" key="2">
    <source>
        <dbReference type="Proteomes" id="UP001177021"/>
    </source>
</evidence>
<keyword evidence="2" id="KW-1185">Reference proteome</keyword>
<dbReference type="EMBL" id="CASHSV030000109">
    <property type="protein sequence ID" value="CAJ2646166.1"/>
    <property type="molecule type" value="Genomic_DNA"/>
</dbReference>
<evidence type="ECO:0000313" key="1">
    <source>
        <dbReference type="EMBL" id="CAJ2646166.1"/>
    </source>
</evidence>
<sequence length="536" mass="61757">MGDQPVTRADFDELATMVKVLSDKFMSLTTKGVDVANNNSNRNNNNRNSDNNRNNNNPTTDDSSSEDEEVVPEEGGERGNHHDYRVKADIPLFHGTMGVEEFMDWQIDVDRFFDVMDVPENKQVKMVAIRLKSTAAVWWDRLVVQRKRQKKRPIRTWRKMKRLMLERFLPEDYEQIMYKMYIECVQGKRSVAEYTAEFLRFSERNELGESENQKVARYISGLKSSLQEKMGLQTNNVDDKEKSAETKDSNPVNKAGSSGSAPQGKASVQKQHNPYAKPTGDTCYRCGGKGHRSNVCPSRRVTGVVEERDDDDDDEHLADKDEYAEVEFVEEESDERVSFVLQRTLLASKDEGQRKNLFKTHCSIKNKVCNLIVDTGSTENLVSQKLVDYLKLSTEPHQKPYTLGWVSKDSQVRVTLACKVPTPLESITEKRPWQFDNDITYRGRDNVMMFTWGTQKITMAPVLHFEKNQREKKSSFLLMTQSEEELNKDVKEAVKAKLEDTRQKNKTVAEKCRSVKVFNVANIYEYHVVEMQQSYA</sequence>
<name>A0ACB0JN42_TRIPR</name>